<name>A0DVZ1_PARTE</name>
<dbReference type="SMART" id="SM00698">
    <property type="entry name" value="MORN"/>
    <property type="match status" value="8"/>
</dbReference>
<dbReference type="PANTHER" id="PTHR23084">
    <property type="entry name" value="PHOSPHATIDYLINOSITOL-4-PHOSPHATE 5-KINASE RELATED"/>
    <property type="match status" value="1"/>
</dbReference>
<keyword evidence="3" id="KW-1185">Reference proteome</keyword>
<dbReference type="PANTHER" id="PTHR23084:SF263">
    <property type="entry name" value="MORN REPEAT-CONTAINING PROTEIN 1"/>
    <property type="match status" value="1"/>
</dbReference>
<dbReference type="AlphaFoldDB" id="A0DVZ1"/>
<reference evidence="2 3" key="1">
    <citation type="journal article" date="2006" name="Nature">
        <title>Global trends of whole-genome duplications revealed by the ciliate Paramecium tetraurelia.</title>
        <authorList>
            <consortium name="Genoscope"/>
            <person name="Aury J.-M."/>
            <person name="Jaillon O."/>
            <person name="Duret L."/>
            <person name="Noel B."/>
            <person name="Jubin C."/>
            <person name="Porcel B.M."/>
            <person name="Segurens B."/>
            <person name="Daubin V."/>
            <person name="Anthouard V."/>
            <person name="Aiach N."/>
            <person name="Arnaiz O."/>
            <person name="Billaut A."/>
            <person name="Beisson J."/>
            <person name="Blanc I."/>
            <person name="Bouhouche K."/>
            <person name="Camara F."/>
            <person name="Duharcourt S."/>
            <person name="Guigo R."/>
            <person name="Gogendeau D."/>
            <person name="Katinka M."/>
            <person name="Keller A.-M."/>
            <person name="Kissmehl R."/>
            <person name="Klotz C."/>
            <person name="Koll F."/>
            <person name="Le Moue A."/>
            <person name="Lepere C."/>
            <person name="Malinsky S."/>
            <person name="Nowacki M."/>
            <person name="Nowak J.K."/>
            <person name="Plattner H."/>
            <person name="Poulain J."/>
            <person name="Ruiz F."/>
            <person name="Serrano V."/>
            <person name="Zagulski M."/>
            <person name="Dessen P."/>
            <person name="Betermier M."/>
            <person name="Weissenbach J."/>
            <person name="Scarpelli C."/>
            <person name="Schachter V."/>
            <person name="Sperling L."/>
            <person name="Meyer E."/>
            <person name="Cohen J."/>
            <person name="Wincker P."/>
        </authorList>
    </citation>
    <scope>NUCLEOTIDE SEQUENCE [LARGE SCALE GENOMIC DNA]</scope>
    <source>
        <strain evidence="2 3">Stock d4-2</strain>
    </source>
</reference>
<dbReference type="OMA" id="FLKCNER"/>
<dbReference type="RefSeq" id="XP_001454605.1">
    <property type="nucleotide sequence ID" value="XM_001454568.1"/>
</dbReference>
<dbReference type="Gene3D" id="2.20.110.10">
    <property type="entry name" value="Histone H3 K4-specific methyltransferase SET7/9 N-terminal domain"/>
    <property type="match status" value="3"/>
</dbReference>
<dbReference type="STRING" id="5888.A0DVZ1"/>
<proteinExistence type="predicted"/>
<accession>A0DVZ1</accession>
<evidence type="ECO:0008006" key="4">
    <source>
        <dbReference type="Google" id="ProtNLM"/>
    </source>
</evidence>
<dbReference type="InParanoid" id="A0DVZ1"/>
<gene>
    <name evidence="2" type="ORF">GSPATT00020861001</name>
</gene>
<evidence type="ECO:0000313" key="3">
    <source>
        <dbReference type="Proteomes" id="UP000000600"/>
    </source>
</evidence>
<evidence type="ECO:0000313" key="2">
    <source>
        <dbReference type="EMBL" id="CAK87208.1"/>
    </source>
</evidence>
<dbReference type="GeneID" id="5040390"/>
<dbReference type="KEGG" id="ptm:GSPATT00020861001"/>
<dbReference type="EMBL" id="CT868607">
    <property type="protein sequence ID" value="CAK87208.1"/>
    <property type="molecule type" value="Genomic_DNA"/>
</dbReference>
<dbReference type="Pfam" id="PF02493">
    <property type="entry name" value="MORN"/>
    <property type="match status" value="9"/>
</dbReference>
<sequence>MIPQKLLQKSSQEKIIRDNQIIICRIRQMGNSQQSPKYINKNNHLINILPQKQLIEDTLDESSIFNIADIRSPYTEELNSTARGDIRKVSDMIEMDQGKTRSKIIQTKKGMNVTLYESELPSTCELLNYIPLIKREKTRELLNSYESPSGHKAQALGSQPIVQFLKCNERLTYQGQWLRQQRDGFGLCFYQNGSIYVGTWVNDLRDGHGRMILDNNDNYTGFWKQGKYHGFGTLISSDNFYEGHWEDGEKNGQGLEIKANKSKYEGTFKKGKKHGSGTIKYIDNQIYKGEFVDGQYEGQGEYHWNDGSHYIGEWKCNKMHGIGVFTNKANDVYKGSFSEDKKNGIGMFKWSNGTILKGIWVNGSLDGQATITKPTGESIILYYKNGQKIA</sequence>
<dbReference type="SUPFAM" id="SSF82185">
    <property type="entry name" value="Histone H3 K4-specific methyltransferase SET7/9 N-terminal domain"/>
    <property type="match status" value="2"/>
</dbReference>
<evidence type="ECO:0000256" key="1">
    <source>
        <dbReference type="ARBA" id="ARBA00022737"/>
    </source>
</evidence>
<dbReference type="Proteomes" id="UP000000600">
    <property type="component" value="Unassembled WGS sequence"/>
</dbReference>
<dbReference type="HOGENOM" id="CLU_032017_1_3_1"/>
<protein>
    <recommendedName>
        <fullName evidence="4">MORN repeat protein</fullName>
    </recommendedName>
</protein>
<dbReference type="OrthoDB" id="437960at2759"/>
<dbReference type="InterPro" id="IPR003409">
    <property type="entry name" value="MORN"/>
</dbReference>
<organism evidence="2 3">
    <name type="scientific">Paramecium tetraurelia</name>
    <dbReference type="NCBI Taxonomy" id="5888"/>
    <lineage>
        <taxon>Eukaryota</taxon>
        <taxon>Sar</taxon>
        <taxon>Alveolata</taxon>
        <taxon>Ciliophora</taxon>
        <taxon>Intramacronucleata</taxon>
        <taxon>Oligohymenophorea</taxon>
        <taxon>Peniculida</taxon>
        <taxon>Parameciidae</taxon>
        <taxon>Paramecium</taxon>
    </lineage>
</organism>
<keyword evidence="1" id="KW-0677">Repeat</keyword>
<dbReference type="eggNOG" id="KOG0229">
    <property type="taxonomic scope" value="Eukaryota"/>
</dbReference>